<dbReference type="GO" id="GO:0015276">
    <property type="term" value="F:ligand-gated monoatomic ion channel activity"/>
    <property type="evidence" value="ECO:0007669"/>
    <property type="project" value="InterPro"/>
</dbReference>
<proteinExistence type="predicted"/>
<dbReference type="InterPro" id="IPR015683">
    <property type="entry name" value="Ionotropic_Glu_rcpt"/>
</dbReference>
<keyword evidence="9" id="KW-0675">Receptor</keyword>
<feature type="binding site" evidence="15">
    <location>
        <position position="665"/>
    </location>
    <ligand>
        <name>L-glutamate</name>
        <dbReference type="ChEBI" id="CHEBI:29985"/>
    </ligand>
</feature>
<evidence type="ECO:0000259" key="19">
    <source>
        <dbReference type="SMART" id="SM00079"/>
    </source>
</evidence>
<keyword evidence="17" id="KW-1015">Disulfide bond</keyword>
<dbReference type="Gene3D" id="1.10.287.70">
    <property type="match status" value="1"/>
</dbReference>
<keyword evidence="1" id="KW-0813">Transport</keyword>
<keyword evidence="4" id="KW-0732">Signal</keyword>
<feature type="binding site" evidence="15">
    <location>
        <position position="616"/>
    </location>
    <ligand>
        <name>L-glutamate</name>
        <dbReference type="ChEBI" id="CHEBI:29985"/>
    </ligand>
</feature>
<keyword evidence="11" id="KW-0628">Postsynaptic cell membrane</keyword>
<dbReference type="SUPFAM" id="SSF53850">
    <property type="entry name" value="Periplasmic binding protein-like II"/>
    <property type="match status" value="1"/>
</dbReference>
<evidence type="ECO:0000313" key="21">
    <source>
        <dbReference type="EMBL" id="CAC5403400.1"/>
    </source>
</evidence>
<dbReference type="FunFam" id="3.40.190.10:FF:000024">
    <property type="entry name" value="Glutamate receptor, ionotropic, delta 1"/>
    <property type="match status" value="1"/>
</dbReference>
<feature type="binding site" evidence="15">
    <location>
        <position position="451"/>
    </location>
    <ligand>
        <name>L-glutamate</name>
        <dbReference type="ChEBI" id="CHEBI:29985"/>
    </ligand>
</feature>
<evidence type="ECO:0000256" key="16">
    <source>
        <dbReference type="PIRSR" id="PIRSR601508-2"/>
    </source>
</evidence>
<comment type="subcellular location">
    <subcellularLocation>
        <location evidence="14">Postsynaptic cell membrane</location>
        <topology evidence="14">Multi-pass membrane protein</topology>
    </subcellularLocation>
</comment>
<evidence type="ECO:0000256" key="14">
    <source>
        <dbReference type="ARBA" id="ARBA00034104"/>
    </source>
</evidence>
<evidence type="ECO:0000256" key="17">
    <source>
        <dbReference type="PIRSR" id="PIRSR601508-3"/>
    </source>
</evidence>
<keyword evidence="7" id="KW-0406">Ion transport</keyword>
<evidence type="ECO:0000256" key="10">
    <source>
        <dbReference type="ARBA" id="ARBA00023180"/>
    </source>
</evidence>
<evidence type="ECO:0000256" key="5">
    <source>
        <dbReference type="ARBA" id="ARBA00022989"/>
    </source>
</evidence>
<feature type="domain" description="Ionotropic glutamate receptor L-glutamate and glycine-binding" evidence="20">
    <location>
        <begin position="366"/>
        <end position="435"/>
    </location>
</feature>
<dbReference type="Pfam" id="PF01094">
    <property type="entry name" value="ANF_receptor"/>
    <property type="match status" value="1"/>
</dbReference>
<dbReference type="Proteomes" id="UP000507470">
    <property type="component" value="Unassembled WGS sequence"/>
</dbReference>
<evidence type="ECO:0000256" key="9">
    <source>
        <dbReference type="ARBA" id="ARBA00023170"/>
    </source>
</evidence>
<evidence type="ECO:0000256" key="11">
    <source>
        <dbReference type="ARBA" id="ARBA00023257"/>
    </source>
</evidence>
<evidence type="ECO:0000256" key="13">
    <source>
        <dbReference type="ARBA" id="ARBA00023303"/>
    </source>
</evidence>
<dbReference type="PANTHER" id="PTHR18966">
    <property type="entry name" value="IONOTROPIC GLUTAMATE RECEPTOR"/>
    <property type="match status" value="1"/>
</dbReference>
<dbReference type="InterPro" id="IPR001320">
    <property type="entry name" value="Iontro_rcpt_C"/>
</dbReference>
<evidence type="ECO:0000256" key="2">
    <source>
        <dbReference type="ARBA" id="ARBA00022475"/>
    </source>
</evidence>
<dbReference type="SUPFAM" id="SSF53822">
    <property type="entry name" value="Periplasmic binding protein-like I"/>
    <property type="match status" value="1"/>
</dbReference>
<keyword evidence="10" id="KW-0325">Glycoprotein</keyword>
<dbReference type="Gene3D" id="3.40.50.2300">
    <property type="match status" value="2"/>
</dbReference>
<organism evidence="21 22">
    <name type="scientific">Mytilus coruscus</name>
    <name type="common">Sea mussel</name>
    <dbReference type="NCBI Taxonomy" id="42192"/>
    <lineage>
        <taxon>Eukaryota</taxon>
        <taxon>Metazoa</taxon>
        <taxon>Spiralia</taxon>
        <taxon>Lophotrochozoa</taxon>
        <taxon>Mollusca</taxon>
        <taxon>Bivalvia</taxon>
        <taxon>Autobranchia</taxon>
        <taxon>Pteriomorphia</taxon>
        <taxon>Mytilida</taxon>
        <taxon>Mytiloidea</taxon>
        <taxon>Mytilidae</taxon>
        <taxon>Mytilinae</taxon>
        <taxon>Mytilus</taxon>
    </lineage>
</organism>
<dbReference type="InterPro" id="IPR001828">
    <property type="entry name" value="ANF_lig-bd_rcpt"/>
</dbReference>
<dbReference type="InterPro" id="IPR019594">
    <property type="entry name" value="Glu/Gly-bd"/>
</dbReference>
<feature type="transmembrane region" description="Helical" evidence="18">
    <location>
        <begin position="565"/>
        <end position="587"/>
    </location>
</feature>
<dbReference type="AlphaFoldDB" id="A0A6J8D8H9"/>
<evidence type="ECO:0000256" key="4">
    <source>
        <dbReference type="ARBA" id="ARBA00022729"/>
    </source>
</evidence>
<evidence type="ECO:0000256" key="12">
    <source>
        <dbReference type="ARBA" id="ARBA00023286"/>
    </source>
</evidence>
<dbReference type="SMART" id="SM00918">
    <property type="entry name" value="Lig_chan-Glu_bd"/>
    <property type="match status" value="1"/>
</dbReference>
<feature type="transmembrane region" description="Helical" evidence="18">
    <location>
        <begin position="754"/>
        <end position="777"/>
    </location>
</feature>
<feature type="site" description="Crucial to convey clamshell closure to channel opening" evidence="16">
    <location>
        <position position="594"/>
    </location>
</feature>
<protein>
    <submittedName>
        <fullName evidence="21">GRIN</fullName>
    </submittedName>
</protein>
<dbReference type="GO" id="GO:0045211">
    <property type="term" value="C:postsynaptic membrane"/>
    <property type="evidence" value="ECO:0007669"/>
    <property type="project" value="UniProtKB-SubCell"/>
</dbReference>
<dbReference type="Pfam" id="PF00060">
    <property type="entry name" value="Lig_chan"/>
    <property type="match status" value="1"/>
</dbReference>
<sequence>MNTGVFLFFGTKSIHSLEIIDHYTKRFHMPYISPSLSRVAVDTYDSFQVSMKPPITQAIIDLMINFDWQVVHYLYDSNEGLKRLQEIFSTLPRQTDVRFTYRKLEDVYHAHEDLRTLDRMNTADDKKIILDLSSYDAFTSVLKQIAEVGMNKHEYFYLLTTLDFSRLDFRRFIHGGVNLTGFDLIDPNNKQYKRFVRKWENASSNEYRGAGGELMSDSALAVDSLQVITETFSEMLAKDKPIFQGSFRRAHVYNNYTRPGIPCTKIHHSEPEPPPWMHGQAILDTIKMVDFQGLTGHVMFTPDGFRHDYILHVSSVGLHHQTPTKIGSWHPDYGYSSLDADQRREPAETNYTDSSVKVITTILSKPMLMRKDPAKILESNLTGNDVYEGFVPDFAKLLSDRIGFQYKLKEVSDGHYGREDPNTKQWDGMVKELVDGTADMALADFTITYDRERVVDFTKPFMEVGISIMIKKPEIEKPGVFSFMKPFNFKIWIFIMLAYGSVSIGLFLVSRFSPYEWTKVKGEKDPQLNEEFSMLNSFWFSTGALMLQGSDACPRSMSGRVIGTVWWFFVLIIISSYTANLAAFLTIERMVAPIETVDDLAKQTQIKYGCVNSGTTREFFASSLVPIYQTMWNFMMSNPQNMVNTTSEGIERVRSSKGKYAFLVESNIIEYENSVEPCDTFKVDRNLNTKGFGVATPKYSPLRDVLNLHVLELKEDSTLIKLRNKWWTDRSQCAPNGGKDTSRKNSLSLSNVAGVFYILICGLVVAVIYGALSFIILKVRLIPITSYAKAMPSSSAALETDKGNGSLSEYAINNGHSHSDRDVKTYTYNPPPMIGFEAFQQPQEHSDV</sequence>
<feature type="domain" description="Ionotropic glutamate receptor C-terminal" evidence="19">
    <location>
        <begin position="355"/>
        <end position="729"/>
    </location>
</feature>
<evidence type="ECO:0000256" key="3">
    <source>
        <dbReference type="ARBA" id="ARBA00022692"/>
    </source>
</evidence>
<dbReference type="Pfam" id="PF10613">
    <property type="entry name" value="Lig_chan-Glu_bd"/>
    <property type="match status" value="1"/>
</dbReference>
<dbReference type="InterPro" id="IPR001508">
    <property type="entry name" value="Iono_Glu_rcpt_met"/>
</dbReference>
<evidence type="ECO:0000256" key="15">
    <source>
        <dbReference type="PIRSR" id="PIRSR601508-1"/>
    </source>
</evidence>
<dbReference type="OrthoDB" id="5984008at2759"/>
<gene>
    <name evidence="21" type="ORF">MCOR_37298</name>
</gene>
<evidence type="ECO:0000256" key="1">
    <source>
        <dbReference type="ARBA" id="ARBA00022448"/>
    </source>
</evidence>
<keyword evidence="3 18" id="KW-0812">Transmembrane</keyword>
<dbReference type="FunFam" id="3.40.190.10:FF:000060">
    <property type="entry name" value="Glutamate receptor ionotropic, kainate 1"/>
    <property type="match status" value="1"/>
</dbReference>
<dbReference type="PRINTS" id="PR00177">
    <property type="entry name" value="NMDARECEPTOR"/>
</dbReference>
<dbReference type="GO" id="GO:0038023">
    <property type="term" value="F:signaling receptor activity"/>
    <property type="evidence" value="ECO:0007669"/>
    <property type="project" value="InterPro"/>
</dbReference>
<keyword evidence="2" id="KW-1003">Cell membrane</keyword>
<reference evidence="21 22" key="1">
    <citation type="submission" date="2020-06" db="EMBL/GenBank/DDBJ databases">
        <authorList>
            <person name="Li R."/>
            <person name="Bekaert M."/>
        </authorList>
    </citation>
    <scope>NUCLEOTIDE SEQUENCE [LARGE SCALE GENOMIC DNA]</scope>
    <source>
        <strain evidence="22">wild</strain>
    </source>
</reference>
<feature type="binding site" evidence="15">
    <location>
        <position position="446"/>
    </location>
    <ligand>
        <name>L-glutamate</name>
        <dbReference type="ChEBI" id="CHEBI:29985"/>
    </ligand>
</feature>
<evidence type="ECO:0000259" key="20">
    <source>
        <dbReference type="SMART" id="SM00918"/>
    </source>
</evidence>
<evidence type="ECO:0000256" key="6">
    <source>
        <dbReference type="ARBA" id="ARBA00023018"/>
    </source>
</evidence>
<dbReference type="InterPro" id="IPR028082">
    <property type="entry name" value="Peripla_BP_I"/>
</dbReference>
<keyword evidence="22" id="KW-1185">Reference proteome</keyword>
<keyword evidence="5 18" id="KW-1133">Transmembrane helix</keyword>
<dbReference type="FunFam" id="1.10.287.70:FF:000105">
    <property type="entry name" value="Eye-enriched kainate receptor, isoform A"/>
    <property type="match status" value="1"/>
</dbReference>
<name>A0A6J8D8H9_MYTCO</name>
<keyword evidence="6" id="KW-0770">Synapse</keyword>
<dbReference type="Gene3D" id="3.40.190.10">
    <property type="entry name" value="Periplasmic binding protein-like II"/>
    <property type="match status" value="2"/>
</dbReference>
<dbReference type="EMBL" id="CACVKT020006765">
    <property type="protein sequence ID" value="CAC5403400.1"/>
    <property type="molecule type" value="Genomic_DNA"/>
</dbReference>
<keyword evidence="13" id="KW-0407">Ion channel</keyword>
<accession>A0A6J8D8H9</accession>
<keyword evidence="12" id="KW-1071">Ligand-gated ion channel</keyword>
<feature type="transmembrane region" description="Helical" evidence="18">
    <location>
        <begin position="491"/>
        <end position="509"/>
    </location>
</feature>
<evidence type="ECO:0000313" key="22">
    <source>
        <dbReference type="Proteomes" id="UP000507470"/>
    </source>
</evidence>
<dbReference type="SMART" id="SM00079">
    <property type="entry name" value="PBPe"/>
    <property type="match status" value="1"/>
</dbReference>
<evidence type="ECO:0000256" key="8">
    <source>
        <dbReference type="ARBA" id="ARBA00023136"/>
    </source>
</evidence>
<feature type="disulfide bond" evidence="17">
    <location>
        <begin position="678"/>
        <end position="733"/>
    </location>
</feature>
<evidence type="ECO:0000256" key="18">
    <source>
        <dbReference type="SAM" id="Phobius"/>
    </source>
</evidence>
<evidence type="ECO:0000256" key="7">
    <source>
        <dbReference type="ARBA" id="ARBA00023065"/>
    </source>
</evidence>
<keyword evidence="8 18" id="KW-0472">Membrane</keyword>